<feature type="compositionally biased region" description="Polar residues" evidence="1">
    <location>
        <begin position="111"/>
        <end position="123"/>
    </location>
</feature>
<dbReference type="Pfam" id="PF22936">
    <property type="entry name" value="Pol_BBD"/>
    <property type="match status" value="1"/>
</dbReference>
<comment type="caution">
    <text evidence="3">The sequence shown here is derived from an EMBL/GenBank/DDBJ whole genome shotgun (WGS) entry which is preliminary data.</text>
</comment>
<reference evidence="3 4" key="2">
    <citation type="journal article" date="2017" name="Genome Biol.">
        <title>New reference genome sequences of hot pepper reveal the massive evolution of plant disease-resistance genes by retroduplication.</title>
        <authorList>
            <person name="Kim S."/>
            <person name="Park J."/>
            <person name="Yeom S.I."/>
            <person name="Kim Y.M."/>
            <person name="Seo E."/>
            <person name="Kim K.T."/>
            <person name="Kim M.S."/>
            <person name="Lee J.M."/>
            <person name="Cheong K."/>
            <person name="Shin H.S."/>
            <person name="Kim S.B."/>
            <person name="Han K."/>
            <person name="Lee J."/>
            <person name="Park M."/>
            <person name="Lee H.A."/>
            <person name="Lee H.Y."/>
            <person name="Lee Y."/>
            <person name="Oh S."/>
            <person name="Lee J.H."/>
            <person name="Choi E."/>
            <person name="Choi E."/>
            <person name="Lee S.E."/>
            <person name="Jeon J."/>
            <person name="Kim H."/>
            <person name="Choi G."/>
            <person name="Song H."/>
            <person name="Lee J."/>
            <person name="Lee S.C."/>
            <person name="Kwon J.K."/>
            <person name="Lee H.Y."/>
            <person name="Koo N."/>
            <person name="Hong Y."/>
            <person name="Kim R.W."/>
            <person name="Kang W.H."/>
            <person name="Huh J.H."/>
            <person name="Kang B.C."/>
            <person name="Yang T.J."/>
            <person name="Lee Y.H."/>
            <person name="Bennetzen J.L."/>
            <person name="Choi D."/>
        </authorList>
    </citation>
    <scope>NUCLEOTIDE SEQUENCE [LARGE SCALE GENOMIC DNA]</scope>
    <source>
        <strain evidence="4">cv. CM334</strain>
    </source>
</reference>
<sequence>MSGDKSVFSALDESFRDSVKFGNNSKVVAMGKGQVLSQTNRDFSQTIADVLLVPELNTNFLSIGQFQEKCCDAVSDGDATWPWKYKGVQQLVPLALKEEILQLEETKQSENLDSVQSPVSATTQEEERSQR</sequence>
<evidence type="ECO:0000256" key="1">
    <source>
        <dbReference type="SAM" id="MobiDB-lite"/>
    </source>
</evidence>
<name>A0A2G2YZL0_CAPAN</name>
<dbReference type="EMBL" id="AYRZ02000007">
    <property type="protein sequence ID" value="PHT75081.1"/>
    <property type="molecule type" value="Genomic_DNA"/>
</dbReference>
<evidence type="ECO:0000259" key="2">
    <source>
        <dbReference type="Pfam" id="PF22936"/>
    </source>
</evidence>
<proteinExistence type="predicted"/>
<gene>
    <name evidence="3" type="ORF">T459_18603</name>
</gene>
<dbReference type="InterPro" id="IPR054722">
    <property type="entry name" value="PolX-like_BBD"/>
</dbReference>
<organism evidence="3 4">
    <name type="scientific">Capsicum annuum</name>
    <name type="common">Capsicum pepper</name>
    <dbReference type="NCBI Taxonomy" id="4072"/>
    <lineage>
        <taxon>Eukaryota</taxon>
        <taxon>Viridiplantae</taxon>
        <taxon>Streptophyta</taxon>
        <taxon>Embryophyta</taxon>
        <taxon>Tracheophyta</taxon>
        <taxon>Spermatophyta</taxon>
        <taxon>Magnoliopsida</taxon>
        <taxon>eudicotyledons</taxon>
        <taxon>Gunneridae</taxon>
        <taxon>Pentapetalae</taxon>
        <taxon>asterids</taxon>
        <taxon>lamiids</taxon>
        <taxon>Solanales</taxon>
        <taxon>Solanaceae</taxon>
        <taxon>Solanoideae</taxon>
        <taxon>Capsiceae</taxon>
        <taxon>Capsicum</taxon>
    </lineage>
</organism>
<evidence type="ECO:0000313" key="3">
    <source>
        <dbReference type="EMBL" id="PHT75081.1"/>
    </source>
</evidence>
<feature type="domain" description="Retrovirus-related Pol polyprotein from transposon TNT 1-94-like beta-barrel" evidence="2">
    <location>
        <begin position="1"/>
        <end position="70"/>
    </location>
</feature>
<protein>
    <recommendedName>
        <fullName evidence="2">Retrovirus-related Pol polyprotein from transposon TNT 1-94-like beta-barrel domain-containing protein</fullName>
    </recommendedName>
</protein>
<reference evidence="3 4" key="1">
    <citation type="journal article" date="2014" name="Nat. Genet.">
        <title>Genome sequence of the hot pepper provides insights into the evolution of pungency in Capsicum species.</title>
        <authorList>
            <person name="Kim S."/>
            <person name="Park M."/>
            <person name="Yeom S.I."/>
            <person name="Kim Y.M."/>
            <person name="Lee J.M."/>
            <person name="Lee H.A."/>
            <person name="Seo E."/>
            <person name="Choi J."/>
            <person name="Cheong K."/>
            <person name="Kim K.T."/>
            <person name="Jung K."/>
            <person name="Lee G.W."/>
            <person name="Oh S.K."/>
            <person name="Bae C."/>
            <person name="Kim S.B."/>
            <person name="Lee H.Y."/>
            <person name="Kim S.Y."/>
            <person name="Kim M.S."/>
            <person name="Kang B.C."/>
            <person name="Jo Y.D."/>
            <person name="Yang H.B."/>
            <person name="Jeong H.J."/>
            <person name="Kang W.H."/>
            <person name="Kwon J.K."/>
            <person name="Shin C."/>
            <person name="Lim J.Y."/>
            <person name="Park J.H."/>
            <person name="Huh J.H."/>
            <person name="Kim J.S."/>
            <person name="Kim B.D."/>
            <person name="Cohen O."/>
            <person name="Paran I."/>
            <person name="Suh M.C."/>
            <person name="Lee S.B."/>
            <person name="Kim Y.K."/>
            <person name="Shin Y."/>
            <person name="Noh S.J."/>
            <person name="Park J."/>
            <person name="Seo Y.S."/>
            <person name="Kwon S.Y."/>
            <person name="Kim H.A."/>
            <person name="Park J.M."/>
            <person name="Kim H.J."/>
            <person name="Choi S.B."/>
            <person name="Bosland P.W."/>
            <person name="Reeves G."/>
            <person name="Jo S.H."/>
            <person name="Lee B.W."/>
            <person name="Cho H.T."/>
            <person name="Choi H.S."/>
            <person name="Lee M.S."/>
            <person name="Yu Y."/>
            <person name="Do Choi Y."/>
            <person name="Park B.S."/>
            <person name="van Deynze A."/>
            <person name="Ashrafi H."/>
            <person name="Hill T."/>
            <person name="Kim W.T."/>
            <person name="Pai H.S."/>
            <person name="Ahn H.K."/>
            <person name="Yeam I."/>
            <person name="Giovannoni J.J."/>
            <person name="Rose J.K."/>
            <person name="Sorensen I."/>
            <person name="Lee S.J."/>
            <person name="Kim R.W."/>
            <person name="Choi I.Y."/>
            <person name="Choi B.S."/>
            <person name="Lim J.S."/>
            <person name="Lee Y.H."/>
            <person name="Choi D."/>
        </authorList>
    </citation>
    <scope>NUCLEOTIDE SEQUENCE [LARGE SCALE GENOMIC DNA]</scope>
    <source>
        <strain evidence="4">cv. CM334</strain>
    </source>
</reference>
<keyword evidence="4" id="KW-1185">Reference proteome</keyword>
<dbReference type="Proteomes" id="UP000222542">
    <property type="component" value="Unassembled WGS sequence"/>
</dbReference>
<dbReference type="AlphaFoldDB" id="A0A2G2YZL0"/>
<evidence type="ECO:0000313" key="4">
    <source>
        <dbReference type="Proteomes" id="UP000222542"/>
    </source>
</evidence>
<feature type="region of interest" description="Disordered" evidence="1">
    <location>
        <begin position="107"/>
        <end position="131"/>
    </location>
</feature>
<accession>A0A2G2YZL0</accession>
<dbReference type="Gramene" id="PHT75081">
    <property type="protein sequence ID" value="PHT75081"/>
    <property type="gene ID" value="T459_18603"/>
</dbReference>